<feature type="domain" description="Glycosyltransferase 2-like" evidence="1">
    <location>
        <begin position="4"/>
        <end position="187"/>
    </location>
</feature>
<comment type="caution">
    <text evidence="2">The sequence shown here is derived from an EMBL/GenBank/DDBJ whole genome shotgun (WGS) entry which is preliminary data.</text>
</comment>
<proteinExistence type="predicted"/>
<evidence type="ECO:0000313" key="3">
    <source>
        <dbReference type="Proteomes" id="UP000034849"/>
    </source>
</evidence>
<dbReference type="Pfam" id="PF00535">
    <property type="entry name" value="Glycos_transf_2"/>
    <property type="match status" value="1"/>
</dbReference>
<dbReference type="STRING" id="1619046.US42_C0011G0025"/>
<dbReference type="GO" id="GO:0016740">
    <property type="term" value="F:transferase activity"/>
    <property type="evidence" value="ECO:0007669"/>
    <property type="project" value="UniProtKB-KW"/>
</dbReference>
<sequence length="280" mass="32984">MDLSVITVTWNSEDFIEKQIKSVVLGCKNIEFEQIVVDNASKDKTTEFVEKYPSVVLIKSLENLGFGAGNNQGAKISNGEFLLFLNADNQVAEGSLDKMVEWMRNNPKVGLASCKLLDQFGKFNEDAKPRRFPKVWEMVALIFKIPHLMPQILDNYYMKDFDPEKEQEVPSVRGSFMIVRRDVYEKLGWAFDPRYFIWFEDVDTCREVWQAGYKVMYTPIISCIDFVGQSFKKRATYWKQKNFTKSMLQYFQKWEPMHKWIWIWLTRPFGLVLAWLNDKL</sequence>
<dbReference type="Proteomes" id="UP000034849">
    <property type="component" value="Unassembled WGS sequence"/>
</dbReference>
<dbReference type="Gene3D" id="3.90.550.10">
    <property type="entry name" value="Spore Coat Polysaccharide Biosynthesis Protein SpsA, Chain A"/>
    <property type="match status" value="1"/>
</dbReference>
<dbReference type="SUPFAM" id="SSF53448">
    <property type="entry name" value="Nucleotide-diphospho-sugar transferases"/>
    <property type="match status" value="1"/>
</dbReference>
<protein>
    <submittedName>
        <fullName evidence="2">Glycosyl transferase family 2</fullName>
    </submittedName>
</protein>
<name>A0A0G0GBE9_9BACT</name>
<dbReference type="PANTHER" id="PTHR43179">
    <property type="entry name" value="RHAMNOSYLTRANSFERASE WBBL"/>
    <property type="match status" value="1"/>
</dbReference>
<accession>A0A0G0GBE9</accession>
<organism evidence="2 3">
    <name type="scientific">Candidatus Magasanikbacteria bacterium GW2011_GWC2_37_14</name>
    <dbReference type="NCBI Taxonomy" id="1619046"/>
    <lineage>
        <taxon>Bacteria</taxon>
        <taxon>Candidatus Magasanikiibacteriota</taxon>
    </lineage>
</organism>
<dbReference type="CDD" id="cd04186">
    <property type="entry name" value="GT_2_like_c"/>
    <property type="match status" value="1"/>
</dbReference>
<dbReference type="InterPro" id="IPR029044">
    <property type="entry name" value="Nucleotide-diphossugar_trans"/>
</dbReference>
<evidence type="ECO:0000313" key="2">
    <source>
        <dbReference type="EMBL" id="KKQ27287.1"/>
    </source>
</evidence>
<evidence type="ECO:0000259" key="1">
    <source>
        <dbReference type="Pfam" id="PF00535"/>
    </source>
</evidence>
<gene>
    <name evidence="2" type="ORF">US42_C0011G0025</name>
</gene>
<dbReference type="AlphaFoldDB" id="A0A0G0GBE9"/>
<dbReference type="InterPro" id="IPR001173">
    <property type="entry name" value="Glyco_trans_2-like"/>
</dbReference>
<dbReference type="PANTHER" id="PTHR43179:SF7">
    <property type="entry name" value="RHAMNOSYLTRANSFERASE WBBL"/>
    <property type="match status" value="1"/>
</dbReference>
<dbReference type="EMBL" id="LBSX01000011">
    <property type="protein sequence ID" value="KKQ27287.1"/>
    <property type="molecule type" value="Genomic_DNA"/>
</dbReference>
<keyword evidence="2" id="KW-0808">Transferase</keyword>
<reference evidence="2 3" key="1">
    <citation type="journal article" date="2015" name="Nature">
        <title>rRNA introns, odd ribosomes, and small enigmatic genomes across a large radiation of phyla.</title>
        <authorList>
            <person name="Brown C.T."/>
            <person name="Hug L.A."/>
            <person name="Thomas B.C."/>
            <person name="Sharon I."/>
            <person name="Castelle C.J."/>
            <person name="Singh A."/>
            <person name="Wilkins M.J."/>
            <person name="Williams K.H."/>
            <person name="Banfield J.F."/>
        </authorList>
    </citation>
    <scope>NUCLEOTIDE SEQUENCE [LARGE SCALE GENOMIC DNA]</scope>
</reference>